<name>A0A1R1PUK1_ZANCU</name>
<dbReference type="EMBL" id="LSSK01000169">
    <property type="protein sequence ID" value="OMH84634.1"/>
    <property type="molecule type" value="Genomic_DNA"/>
</dbReference>
<dbReference type="Proteomes" id="UP000188320">
    <property type="component" value="Unassembled WGS sequence"/>
</dbReference>
<comment type="caution">
    <text evidence="1">The sequence shown here is derived from an EMBL/GenBank/DDBJ whole genome shotgun (WGS) entry which is preliminary data.</text>
</comment>
<evidence type="ECO:0000313" key="1">
    <source>
        <dbReference type="EMBL" id="OMH84634.1"/>
    </source>
</evidence>
<protein>
    <submittedName>
        <fullName evidence="1">Uncharacterized protein</fullName>
    </submittedName>
</protein>
<accession>A0A1R1PUK1</accession>
<keyword evidence="2" id="KW-1185">Reference proteome</keyword>
<reference evidence="2" key="1">
    <citation type="submission" date="2017-01" db="EMBL/GenBank/DDBJ databases">
        <authorList>
            <person name="Wang Y."/>
            <person name="White M."/>
            <person name="Kvist S."/>
            <person name="Moncalvo J.-M."/>
        </authorList>
    </citation>
    <scope>NUCLEOTIDE SEQUENCE [LARGE SCALE GENOMIC DNA]</scope>
    <source>
        <strain evidence="2">COL-18-3</strain>
    </source>
</reference>
<evidence type="ECO:0000313" key="2">
    <source>
        <dbReference type="Proteomes" id="UP000188320"/>
    </source>
</evidence>
<proteinExistence type="predicted"/>
<dbReference type="AlphaFoldDB" id="A0A1R1PUK1"/>
<gene>
    <name evidence="1" type="ORF">AX774_g1846</name>
</gene>
<organism evidence="1 2">
    <name type="scientific">Zancudomyces culisetae</name>
    <name type="common">Gut fungus</name>
    <name type="synonym">Smittium culisetae</name>
    <dbReference type="NCBI Taxonomy" id="1213189"/>
    <lineage>
        <taxon>Eukaryota</taxon>
        <taxon>Fungi</taxon>
        <taxon>Fungi incertae sedis</taxon>
        <taxon>Zoopagomycota</taxon>
        <taxon>Kickxellomycotina</taxon>
        <taxon>Harpellomycetes</taxon>
        <taxon>Harpellales</taxon>
        <taxon>Legeriomycetaceae</taxon>
        <taxon>Zancudomyces</taxon>
    </lineage>
</organism>
<sequence>MLVNSVVDLHEYIDIVDVSINMIVYLTNVNVYISKADNRYDEPVSIGQVKIKQLIAQHQQDAFALDFMSSVKTWGRVFYDASNISSSAWKKLKRVTCSCSVSCSDGICRRVGDGWSWELDTLDSE</sequence>